<reference evidence="1" key="1">
    <citation type="journal article" date="2015" name="Nature">
        <title>Complex archaea that bridge the gap between prokaryotes and eukaryotes.</title>
        <authorList>
            <person name="Spang A."/>
            <person name="Saw J.H."/>
            <person name="Jorgensen S.L."/>
            <person name="Zaremba-Niedzwiedzka K."/>
            <person name="Martijn J."/>
            <person name="Lind A.E."/>
            <person name="van Eijk R."/>
            <person name="Schleper C."/>
            <person name="Guy L."/>
            <person name="Ettema T.J."/>
        </authorList>
    </citation>
    <scope>NUCLEOTIDE SEQUENCE</scope>
</reference>
<feature type="non-terminal residue" evidence="1">
    <location>
        <position position="1"/>
    </location>
</feature>
<dbReference type="AlphaFoldDB" id="A0A0F9AN35"/>
<organism evidence="1">
    <name type="scientific">marine sediment metagenome</name>
    <dbReference type="NCBI Taxonomy" id="412755"/>
    <lineage>
        <taxon>unclassified sequences</taxon>
        <taxon>metagenomes</taxon>
        <taxon>ecological metagenomes</taxon>
    </lineage>
</organism>
<sequence>SGDGGDFIDRQIKAGYKVILTKRQLAFHLGSKKML</sequence>
<evidence type="ECO:0000313" key="1">
    <source>
        <dbReference type="EMBL" id="KKK79854.1"/>
    </source>
</evidence>
<gene>
    <name evidence="1" type="ORF">LCGC14_2829350</name>
</gene>
<dbReference type="EMBL" id="LAZR01053842">
    <property type="protein sequence ID" value="KKK79854.1"/>
    <property type="molecule type" value="Genomic_DNA"/>
</dbReference>
<proteinExistence type="predicted"/>
<protein>
    <submittedName>
        <fullName evidence="1">Uncharacterized protein</fullName>
    </submittedName>
</protein>
<name>A0A0F9AN35_9ZZZZ</name>
<accession>A0A0F9AN35</accession>
<comment type="caution">
    <text evidence="1">The sequence shown here is derived from an EMBL/GenBank/DDBJ whole genome shotgun (WGS) entry which is preliminary data.</text>
</comment>